<name>A0A1T0AV49_9PAST</name>
<dbReference type="OrthoDB" id="9792649at2"/>
<evidence type="ECO:0000313" key="11">
    <source>
        <dbReference type="Proteomes" id="UP000190867"/>
    </source>
</evidence>
<feature type="binding site" evidence="8">
    <location>
        <position position="134"/>
    </location>
    <ligand>
        <name>Zn(2+)</name>
        <dbReference type="ChEBI" id="CHEBI:29105"/>
    </ligand>
</feature>
<evidence type="ECO:0000256" key="1">
    <source>
        <dbReference type="ARBA" id="ARBA00000757"/>
    </source>
</evidence>
<dbReference type="STRING" id="734.B0187_00165"/>
<dbReference type="PROSITE" id="PS00965">
    <property type="entry name" value="PMI_I_1"/>
    <property type="match status" value="1"/>
</dbReference>
<evidence type="ECO:0000313" key="10">
    <source>
        <dbReference type="EMBL" id="OOS00752.1"/>
    </source>
</evidence>
<evidence type="ECO:0000256" key="6">
    <source>
        <dbReference type="ARBA" id="ARBA00023235"/>
    </source>
</evidence>
<comment type="cofactor">
    <cofactor evidence="8">
        <name>Zn(2+)</name>
        <dbReference type="ChEBI" id="CHEBI:29105"/>
    </cofactor>
    <text evidence="8">Binds 1 zinc ion per subunit.</text>
</comment>
<dbReference type="InterPro" id="IPR018050">
    <property type="entry name" value="Pmannose_isomerase-type1_CS"/>
</dbReference>
<dbReference type="InterPro" id="IPR011051">
    <property type="entry name" value="RmlC_Cupin_sf"/>
</dbReference>
<evidence type="ECO:0000256" key="7">
    <source>
        <dbReference type="PIRSR" id="PIRSR001480-1"/>
    </source>
</evidence>
<dbReference type="Gene3D" id="2.60.120.10">
    <property type="entry name" value="Jelly Rolls"/>
    <property type="match status" value="2"/>
</dbReference>
<feature type="binding site" evidence="8">
    <location>
        <position position="99"/>
    </location>
    <ligand>
        <name>Zn(2+)</name>
        <dbReference type="ChEBI" id="CHEBI:29105"/>
    </ligand>
</feature>
<accession>A0A1T0AV49</accession>
<dbReference type="EMBL" id="MUYA01000001">
    <property type="protein sequence ID" value="OOS00752.1"/>
    <property type="molecule type" value="Genomic_DNA"/>
</dbReference>
<dbReference type="GO" id="GO:0008270">
    <property type="term" value="F:zinc ion binding"/>
    <property type="evidence" value="ECO:0007669"/>
    <property type="project" value="InterPro"/>
</dbReference>
<dbReference type="PANTHER" id="PTHR10309">
    <property type="entry name" value="MANNOSE-6-PHOSPHATE ISOMERASE"/>
    <property type="match status" value="1"/>
</dbReference>
<dbReference type="InterPro" id="IPR046457">
    <property type="entry name" value="PMI_typeI_cat"/>
</dbReference>
<keyword evidence="6 10" id="KW-0413">Isomerase</keyword>
<dbReference type="NCBIfam" id="TIGR00218">
    <property type="entry name" value="manA"/>
    <property type="match status" value="1"/>
</dbReference>
<feature type="domain" description="Phosphomannose isomerase type I catalytic" evidence="9">
    <location>
        <begin position="2"/>
        <end position="150"/>
    </location>
</feature>
<dbReference type="Pfam" id="PF20511">
    <property type="entry name" value="PMI_typeI_cat"/>
    <property type="match status" value="1"/>
</dbReference>
<comment type="catalytic activity">
    <reaction evidence="1">
        <text>D-mannose 6-phosphate = D-fructose 6-phosphate</text>
        <dbReference type="Rhea" id="RHEA:12356"/>
        <dbReference type="ChEBI" id="CHEBI:58735"/>
        <dbReference type="ChEBI" id="CHEBI:61527"/>
        <dbReference type="EC" id="5.3.1.8"/>
    </reaction>
</comment>
<proteinExistence type="inferred from homology"/>
<dbReference type="RefSeq" id="WP_078235602.1">
    <property type="nucleotide sequence ID" value="NZ_MUYA01000001.1"/>
</dbReference>
<dbReference type="InterPro" id="IPR016305">
    <property type="entry name" value="Mannose-6-P_Isomerase"/>
</dbReference>
<keyword evidence="5 8" id="KW-0862">Zinc</keyword>
<evidence type="ECO:0000259" key="9">
    <source>
        <dbReference type="Pfam" id="PF20511"/>
    </source>
</evidence>
<feature type="binding site" evidence="8">
    <location>
        <position position="263"/>
    </location>
    <ligand>
        <name>Zn(2+)</name>
        <dbReference type="ChEBI" id="CHEBI:29105"/>
    </ligand>
</feature>
<feature type="active site" evidence="7">
    <location>
        <position position="282"/>
    </location>
</feature>
<dbReference type="Gene3D" id="1.10.441.10">
    <property type="entry name" value="Phosphomannose Isomerase, domain 2"/>
    <property type="match status" value="1"/>
</dbReference>
<evidence type="ECO:0000256" key="4">
    <source>
        <dbReference type="ARBA" id="ARBA00022723"/>
    </source>
</evidence>
<dbReference type="Proteomes" id="UP000190867">
    <property type="component" value="Unassembled WGS sequence"/>
</dbReference>
<evidence type="ECO:0000256" key="2">
    <source>
        <dbReference type="ARBA" id="ARBA00010772"/>
    </source>
</evidence>
<dbReference type="SUPFAM" id="SSF51182">
    <property type="entry name" value="RmlC-like cupins"/>
    <property type="match status" value="1"/>
</dbReference>
<dbReference type="PIRSF" id="PIRSF001480">
    <property type="entry name" value="Mannose-6-phosphate_isomerase"/>
    <property type="match status" value="1"/>
</dbReference>
<protein>
    <recommendedName>
        <fullName evidence="3">mannose-6-phosphate isomerase</fullName>
        <ecNumber evidence="3">5.3.1.8</ecNumber>
    </recommendedName>
</protein>
<dbReference type="GO" id="GO:0004476">
    <property type="term" value="F:mannose-6-phosphate isomerase activity"/>
    <property type="evidence" value="ECO:0007669"/>
    <property type="project" value="UniProtKB-EC"/>
</dbReference>
<evidence type="ECO:0000256" key="8">
    <source>
        <dbReference type="PIRSR" id="PIRSR001480-2"/>
    </source>
</evidence>
<evidence type="ECO:0000256" key="3">
    <source>
        <dbReference type="ARBA" id="ARBA00011956"/>
    </source>
</evidence>
<dbReference type="PRINTS" id="PR00714">
    <property type="entry name" value="MAN6PISMRASE"/>
</dbReference>
<reference evidence="10 11" key="1">
    <citation type="submission" date="2017-02" db="EMBL/GenBank/DDBJ databases">
        <title>Draft genome sequence of Haemophilus paracuniculus CCUG 43573 type strain.</title>
        <authorList>
            <person name="Engstrom-Jakobsson H."/>
            <person name="Salva-Serra F."/>
            <person name="Thorell K."/>
            <person name="Gonzales-Siles L."/>
            <person name="Karlsson R."/>
            <person name="Boulund F."/>
            <person name="Engstrand L."/>
            <person name="Kristiansson E."/>
            <person name="Moore E."/>
        </authorList>
    </citation>
    <scope>NUCLEOTIDE SEQUENCE [LARGE SCALE GENOMIC DNA]</scope>
    <source>
        <strain evidence="10 11">CCUG 43573</strain>
    </source>
</reference>
<dbReference type="EC" id="5.3.1.8" evidence="3"/>
<dbReference type="AlphaFoldDB" id="A0A1T0AV49"/>
<evidence type="ECO:0000256" key="5">
    <source>
        <dbReference type="ARBA" id="ARBA00022833"/>
    </source>
</evidence>
<keyword evidence="11" id="KW-1185">Reference proteome</keyword>
<feature type="binding site" evidence="8">
    <location>
        <position position="97"/>
    </location>
    <ligand>
        <name>Zn(2+)</name>
        <dbReference type="ChEBI" id="CHEBI:29105"/>
    </ligand>
</feature>
<comment type="caution">
    <text evidence="10">The sequence shown here is derived from an EMBL/GenBank/DDBJ whole genome shotgun (WGS) entry which is preliminary data.</text>
</comment>
<sequence>MIFKLKGQFQHYDWGGQNFIPNWLKLAEAENRPYAEYWLGSHRSAPSLIEVEGKWLPLDQVIDTAPELLGEESREQFGDELPYLLKILDVKQPLSIQLHPTKSEAEHGFERENQAGIALNAPNRTYKDRNHKPEMMIALSDFWLLHGFKSVADMQASLNVHSSLQPIAKALADKGLPTVYAEIMQADQRQLAEWLLPVIEAKQADFAADKLKLDDPDYWVLYTLNAMQIPLEKLDAGLLCFYLFNIVQLKKGEGIYQGAGLPHAYLRGQNIELMAASDNVIRGGLTPKYVDIPALLHTIDYRAVVPKIIPAYEKDQDESEEAIYLYPTPEAKDFALQRLDFKPFDEETFTTTSASILLVMSGSLYLDLGTDSIHLKQGESVFIGAESKVDFIGETDGYAVIATLP</sequence>
<keyword evidence="4 8" id="KW-0479">Metal-binding</keyword>
<dbReference type="PANTHER" id="PTHR10309:SF0">
    <property type="entry name" value="MANNOSE-6-PHOSPHATE ISOMERASE"/>
    <property type="match status" value="1"/>
</dbReference>
<gene>
    <name evidence="10" type="ORF">B0187_00165</name>
</gene>
<comment type="similarity">
    <text evidence="2">Belongs to the mannose-6-phosphate isomerase type 1 family.</text>
</comment>
<dbReference type="GO" id="GO:0009298">
    <property type="term" value="P:GDP-mannose biosynthetic process"/>
    <property type="evidence" value="ECO:0007669"/>
    <property type="project" value="InterPro"/>
</dbReference>
<dbReference type="InterPro" id="IPR001250">
    <property type="entry name" value="Man6P_Isoase-1"/>
</dbReference>
<dbReference type="GO" id="GO:0005829">
    <property type="term" value="C:cytosol"/>
    <property type="evidence" value="ECO:0007669"/>
    <property type="project" value="TreeGrafter"/>
</dbReference>
<dbReference type="GO" id="GO:0005975">
    <property type="term" value="P:carbohydrate metabolic process"/>
    <property type="evidence" value="ECO:0007669"/>
    <property type="project" value="InterPro"/>
</dbReference>
<organism evidence="10 11">
    <name type="scientific">Haemophilus paracuniculus</name>
    <dbReference type="NCBI Taxonomy" id="734"/>
    <lineage>
        <taxon>Bacteria</taxon>
        <taxon>Pseudomonadati</taxon>
        <taxon>Pseudomonadota</taxon>
        <taxon>Gammaproteobacteria</taxon>
        <taxon>Pasteurellales</taxon>
        <taxon>Pasteurellaceae</taxon>
        <taxon>Haemophilus</taxon>
    </lineage>
</organism>
<dbReference type="InterPro" id="IPR014710">
    <property type="entry name" value="RmlC-like_jellyroll"/>
</dbReference>
<dbReference type="CDD" id="cd07011">
    <property type="entry name" value="cupin_PMI_type_I_N"/>
    <property type="match status" value="1"/>
</dbReference>